<reference evidence="1" key="1">
    <citation type="submission" date="2023-01" db="EMBL/GenBank/DDBJ databases">
        <title>The growth and conidiation of Purpureocillium lavendulum are regulated by nitrogen source and histone H3K14 acetylation.</title>
        <authorList>
            <person name="Tang P."/>
            <person name="Han J."/>
            <person name="Zhang C."/>
            <person name="Tang P."/>
            <person name="Qi F."/>
            <person name="Zhang K."/>
            <person name="Liang L."/>
        </authorList>
    </citation>
    <scope>NUCLEOTIDE SEQUENCE</scope>
    <source>
        <strain evidence="1">YMF1.00683</strain>
    </source>
</reference>
<proteinExistence type="predicted"/>
<gene>
    <name evidence="1" type="ORF">O9K51_09666</name>
</gene>
<dbReference type="Proteomes" id="UP001163105">
    <property type="component" value="Unassembled WGS sequence"/>
</dbReference>
<sequence>MAAAARKGPAIPGFTTLSDQVLVRAPDASPPREGDPTTVIIYGWGDGLPKHVAKYADGYRELFPTARQVVVLSPIARAMFSDLRQRAEHMDPVVKAVFGEGGDPEERDVLIHTMSNTGAVNYAATLHTYREAHGSKTGEPPMPHRLLIMDSTPGSTDMSASNVSRWSRAMAIGTAPWFPWPAAVTQAIWATFLCLNAVYAFIIGRESAGAWSRRAVNDEAYEARGARKLYLYSKEDDLISWEDIEAHVAETRERGWEADTELFEGSGHVGHMRRHPQQYWATIRASWERARAAKVEA</sequence>
<dbReference type="InterPro" id="IPR029058">
    <property type="entry name" value="AB_hydrolase_fold"/>
</dbReference>
<evidence type="ECO:0000313" key="1">
    <source>
        <dbReference type="EMBL" id="KAJ6437838.1"/>
    </source>
</evidence>
<dbReference type="PANTHER" id="PTHR12265">
    <property type="entry name" value="TRANSMEMBRANE PROTEIN 53"/>
    <property type="match status" value="1"/>
</dbReference>
<comment type="caution">
    <text evidence="1">The sequence shown here is derived from an EMBL/GenBank/DDBJ whole genome shotgun (WGS) entry which is preliminary data.</text>
</comment>
<dbReference type="AlphaFoldDB" id="A0AB34FFM7"/>
<keyword evidence="2" id="KW-1185">Reference proteome</keyword>
<protein>
    <submittedName>
        <fullName evidence="1">PaxU</fullName>
    </submittedName>
</protein>
<dbReference type="InterPro" id="IPR008547">
    <property type="entry name" value="DUF829_TMEM53"/>
</dbReference>
<dbReference type="SUPFAM" id="SSF53474">
    <property type="entry name" value="alpha/beta-Hydrolases"/>
    <property type="match status" value="1"/>
</dbReference>
<evidence type="ECO:0000313" key="2">
    <source>
        <dbReference type="Proteomes" id="UP001163105"/>
    </source>
</evidence>
<organism evidence="1 2">
    <name type="scientific">Purpureocillium lavendulum</name>
    <dbReference type="NCBI Taxonomy" id="1247861"/>
    <lineage>
        <taxon>Eukaryota</taxon>
        <taxon>Fungi</taxon>
        <taxon>Dikarya</taxon>
        <taxon>Ascomycota</taxon>
        <taxon>Pezizomycotina</taxon>
        <taxon>Sordariomycetes</taxon>
        <taxon>Hypocreomycetidae</taxon>
        <taxon>Hypocreales</taxon>
        <taxon>Ophiocordycipitaceae</taxon>
        <taxon>Purpureocillium</taxon>
    </lineage>
</organism>
<name>A0AB34FFM7_9HYPO</name>
<dbReference type="Pfam" id="PF05705">
    <property type="entry name" value="DUF829"/>
    <property type="match status" value="1"/>
</dbReference>
<accession>A0AB34FFM7</accession>
<dbReference type="PANTHER" id="PTHR12265:SF14">
    <property type="entry name" value="INDOLE-DITERPENE BIOSYNTHESIS PROTEIN PAXU"/>
    <property type="match status" value="1"/>
</dbReference>
<dbReference type="EMBL" id="JAQHRD010000010">
    <property type="protein sequence ID" value="KAJ6437838.1"/>
    <property type="molecule type" value="Genomic_DNA"/>
</dbReference>